<reference evidence="1" key="1">
    <citation type="submission" date="2014-04" db="EMBL/GenBank/DDBJ databases">
        <title>In planta biocontrol of soil-borne Fusarium wilt of banana through a plant endophytic bacterium, Burkholderia cenocepacia 869T2.</title>
        <authorList>
            <person name="Ho Y.-N."/>
            <person name="Chiang H.-M."/>
            <person name="Chao C.-P."/>
            <person name="Su C.-C."/>
            <person name="Hsu H.-F."/>
            <person name="Guo C.-T."/>
            <person name="Hsieh J.-L."/>
            <person name="Huang C.-C."/>
        </authorList>
    </citation>
    <scope>NUCLEOTIDE SEQUENCE [LARGE SCALE GENOMIC DNA]</scope>
    <source>
        <strain evidence="1">869T2</strain>
    </source>
</reference>
<organism evidence="1">
    <name type="scientific">Burkholderia cenocepacia</name>
    <dbReference type="NCBI Taxonomy" id="95486"/>
    <lineage>
        <taxon>Bacteria</taxon>
        <taxon>Pseudomonadati</taxon>
        <taxon>Pseudomonadota</taxon>
        <taxon>Betaproteobacteria</taxon>
        <taxon>Burkholderiales</taxon>
        <taxon>Burkholderiaceae</taxon>
        <taxon>Burkholderia</taxon>
        <taxon>Burkholderia cepacia complex</taxon>
    </lineage>
</organism>
<dbReference type="EMBL" id="JJOA01000005">
    <property type="protein sequence ID" value="KEA60620.1"/>
    <property type="molecule type" value="Genomic_DNA"/>
</dbReference>
<comment type="caution">
    <text evidence="1">The sequence shown here is derived from an EMBL/GenBank/DDBJ whole genome shotgun (WGS) entry which is preliminary data.</text>
</comment>
<accession>A0A071MIU2</accession>
<dbReference type="AlphaFoldDB" id="A0A071MIU2"/>
<sequence length="180" mass="19662">MLKIFGNKAVTNEVARNPVDETESLRLDEQTVQRLHDALEAIDLKLTRSKAEAARCLANPGSVSAQELQNALVAEREDGVTHDEAARAYQDAAEQLARRQTEIATRRAEEDRAARKQAYEEARTAYFTACQALIAPALEVRRLAAAAGVWLPNWVAGDLLFASDSDVAIGGQPLPVWSHG</sequence>
<gene>
    <name evidence="1" type="ORF">DT99_06140</name>
</gene>
<protein>
    <submittedName>
        <fullName evidence="1">Uncharacterized protein</fullName>
    </submittedName>
</protein>
<proteinExistence type="predicted"/>
<evidence type="ECO:0000313" key="1">
    <source>
        <dbReference type="EMBL" id="KEA60620.1"/>
    </source>
</evidence>
<name>A0A071MIU2_9BURK</name>